<organism evidence="1 2">
    <name type="scientific">Mycobacterium tuberculosis</name>
    <dbReference type="NCBI Taxonomy" id="1773"/>
    <lineage>
        <taxon>Bacteria</taxon>
        <taxon>Bacillati</taxon>
        <taxon>Actinomycetota</taxon>
        <taxon>Actinomycetes</taxon>
        <taxon>Mycobacteriales</taxon>
        <taxon>Mycobacteriaceae</taxon>
        <taxon>Mycobacterium</taxon>
        <taxon>Mycobacterium tuberculosis complex</taxon>
    </lineage>
</organism>
<name>A0A654U0E0_MYCTX</name>
<gene>
    <name evidence="1" type="ORF">ERS007657_01880</name>
</gene>
<dbReference type="EMBL" id="CGCX01000647">
    <property type="protein sequence ID" value="CFR80853.1"/>
    <property type="molecule type" value="Genomic_DNA"/>
</dbReference>
<protein>
    <submittedName>
        <fullName evidence="1">Uncharacterized protein</fullName>
    </submittedName>
</protein>
<accession>A0A654U0E0</accession>
<evidence type="ECO:0000313" key="1">
    <source>
        <dbReference type="EMBL" id="CFR80853.1"/>
    </source>
</evidence>
<evidence type="ECO:0000313" key="2">
    <source>
        <dbReference type="Proteomes" id="UP000046680"/>
    </source>
</evidence>
<proteinExistence type="predicted"/>
<sequence>MLLPPYRITVSSLAMPRSDSSLENCWASTKSRLTGSCRSVRQSNLIAPAIWSRSYALVSSSTSTKTTFGACRLLSAQSAETRTSQRAMAGILSHSSVTSVVNWLGGTGSVTA</sequence>
<reference evidence="1 2" key="1">
    <citation type="submission" date="2015-03" db="EMBL/GenBank/DDBJ databases">
        <authorList>
            <consortium name="Pathogen Informatics"/>
        </authorList>
    </citation>
    <scope>NUCLEOTIDE SEQUENCE [LARGE SCALE GENOMIC DNA]</scope>
    <source>
        <strain evidence="1 2">C09601061</strain>
    </source>
</reference>
<dbReference type="AlphaFoldDB" id="A0A654U0E0"/>
<dbReference type="Proteomes" id="UP000046680">
    <property type="component" value="Unassembled WGS sequence"/>
</dbReference>